<dbReference type="AlphaFoldDB" id="A0A7J8LUR5"/>
<evidence type="ECO:0000313" key="1">
    <source>
        <dbReference type="EMBL" id="MBA0556215.1"/>
    </source>
</evidence>
<comment type="caution">
    <text evidence="1">The sequence shown here is derived from an EMBL/GenBank/DDBJ whole genome shotgun (WGS) entry which is preliminary data.</text>
</comment>
<dbReference type="EMBL" id="JABEZX010000005">
    <property type="protein sequence ID" value="MBA0556215.1"/>
    <property type="molecule type" value="Genomic_DNA"/>
</dbReference>
<reference evidence="1 2" key="1">
    <citation type="journal article" date="2019" name="Genome Biol. Evol.">
        <title>Insights into the evolution of the New World diploid cottons (Gossypium, subgenus Houzingenia) based on genome sequencing.</title>
        <authorList>
            <person name="Grover C.E."/>
            <person name="Arick M.A. 2nd"/>
            <person name="Thrash A."/>
            <person name="Conover J.L."/>
            <person name="Sanders W.S."/>
            <person name="Peterson D.G."/>
            <person name="Frelichowski J.E."/>
            <person name="Scheffler J.A."/>
            <person name="Scheffler B.E."/>
            <person name="Wendel J.F."/>
        </authorList>
    </citation>
    <scope>NUCLEOTIDE SEQUENCE [LARGE SCALE GENOMIC DNA]</scope>
    <source>
        <strain evidence="1">157</strain>
        <tissue evidence="1">Leaf</tissue>
    </source>
</reference>
<dbReference type="Proteomes" id="UP000593572">
    <property type="component" value="Unassembled WGS sequence"/>
</dbReference>
<protein>
    <submittedName>
        <fullName evidence="1">Uncharacterized protein</fullName>
    </submittedName>
</protein>
<keyword evidence="2" id="KW-1185">Reference proteome</keyword>
<organism evidence="1 2">
    <name type="scientific">Gossypium lobatum</name>
    <dbReference type="NCBI Taxonomy" id="34289"/>
    <lineage>
        <taxon>Eukaryota</taxon>
        <taxon>Viridiplantae</taxon>
        <taxon>Streptophyta</taxon>
        <taxon>Embryophyta</taxon>
        <taxon>Tracheophyta</taxon>
        <taxon>Spermatophyta</taxon>
        <taxon>Magnoliopsida</taxon>
        <taxon>eudicotyledons</taxon>
        <taxon>Gunneridae</taxon>
        <taxon>Pentapetalae</taxon>
        <taxon>rosids</taxon>
        <taxon>malvids</taxon>
        <taxon>Malvales</taxon>
        <taxon>Malvaceae</taxon>
        <taxon>Malvoideae</taxon>
        <taxon>Gossypium</taxon>
    </lineage>
</organism>
<gene>
    <name evidence="1" type="ORF">Golob_026333</name>
</gene>
<name>A0A7J8LUR5_9ROSI</name>
<sequence>MHILESGRLTLFLVSFLQILRVKFFKSLWQGKLTRIIDRALGWWLGTHWVRF</sequence>
<proteinExistence type="predicted"/>
<evidence type="ECO:0000313" key="2">
    <source>
        <dbReference type="Proteomes" id="UP000593572"/>
    </source>
</evidence>
<accession>A0A7J8LUR5</accession>